<keyword evidence="7 9" id="KW-0010">Activator</keyword>
<dbReference type="InterPro" id="IPR023949">
    <property type="entry name" value="Helicase_RapA"/>
</dbReference>
<dbReference type="Gene3D" id="6.10.140.1500">
    <property type="match status" value="1"/>
</dbReference>
<dbReference type="InterPro" id="IPR057342">
    <property type="entry name" value="DEXDc_RapA"/>
</dbReference>
<evidence type="ECO:0000256" key="6">
    <source>
        <dbReference type="ARBA" id="ARBA00023125"/>
    </source>
</evidence>
<feature type="domain" description="Helicase C-terminal" evidence="11">
    <location>
        <begin position="491"/>
        <end position="662"/>
    </location>
</feature>
<evidence type="ECO:0000256" key="1">
    <source>
        <dbReference type="ARBA" id="ARBA00022741"/>
    </source>
</evidence>
<dbReference type="PANTHER" id="PTHR45766">
    <property type="entry name" value="DNA ANNEALING HELICASE AND ENDONUCLEASE ZRANB3 FAMILY MEMBER"/>
    <property type="match status" value="1"/>
</dbReference>
<keyword evidence="4 9" id="KW-0067">ATP-binding</keyword>
<name>A0A1I0F102_9GAMM</name>
<dbReference type="Gene3D" id="3.40.50.10810">
    <property type="entry name" value="Tandem AAA-ATPase domain"/>
    <property type="match status" value="1"/>
</dbReference>
<organism evidence="12 13">
    <name type="scientific">Thorsellia anophelis DSM 18579</name>
    <dbReference type="NCBI Taxonomy" id="1123402"/>
    <lineage>
        <taxon>Bacteria</taxon>
        <taxon>Pseudomonadati</taxon>
        <taxon>Pseudomonadota</taxon>
        <taxon>Gammaproteobacteria</taxon>
        <taxon>Enterobacterales</taxon>
        <taxon>Thorselliaceae</taxon>
        <taxon>Thorsellia</taxon>
    </lineage>
</organism>
<dbReference type="SUPFAM" id="SSF52540">
    <property type="entry name" value="P-loop containing nucleoside triphosphate hydrolases"/>
    <property type="match status" value="2"/>
</dbReference>
<dbReference type="GO" id="GO:0004386">
    <property type="term" value="F:helicase activity"/>
    <property type="evidence" value="ECO:0007669"/>
    <property type="project" value="UniProtKB-UniRule"/>
</dbReference>
<dbReference type="Pfam" id="PF12137">
    <property type="entry name" value="RapA_C"/>
    <property type="match status" value="1"/>
</dbReference>
<sequence length="969" mass="110029">MTVLKDDFIVGQRWISNAEIDLGLGTVIAKDARTVTLLFTVIGEQRVYAMQHAPLTRVIYSEGDIIFHHDGWQLKVEQLINNNGIITYTGINLTTSDSASIIETWLDSHKAFNKPQDRLYAGQFSKSDHFALRFEARSHIFQRLQKPWQGLSSIRASLIPHQIHIANEISQRHAPRVLLADEVGLGKTIEAGLILHQMLLTGQVERVLIVVPESLQYQWLVEMLRRFNLKFSLFDAERYNETINEAKNPFDTEQTVICSLDFVCGDKKRFKQLTEAKWDILVVDEAHHLEWEPDAPSYEYLCIEKLSEVVPSVLLLTATPEQLGQAGHFARLRLLDKHRFHDYSAFIDEQKTYQGVADAVSSLVSDMKLTDEHQKAIASLIPEEDITDKLVDASNFDTNARADLIEKLLDRHGTSRLLFRNTRQAIKGFPIRQLKPIELELPKQYQTAIKVHGAFNKNQSIKSRVQDLLYPENIYQSVGGEDANWWHFDPRVNWLLGHISKTDEKMLIICAHKTTALQLEQALREREGIRSAVFHEGLSIVERDRAAAYFADEEDGAQVLICSEIGSEGRNFQFAHQMVMFDLPFNPDLLEQRIGRLDRIGQSENITIWVPFLANTAQALLVKWYNDPLDAFEQTCPTGRAIYDKYQIELLEALSEQKIDSDAFISLIAACKKEHQTLKSALEKGRDKLLELNSNGGNKASKLVEELNLDVQAAQLEAFGLQLFELIGLQQDERDEDLWVISPSEHMLVPDFPGIDDDGILVTFQREKALAREDAQFLTWEHPFIRNGLDLILEGDSGTGAMAVLVNKKLPVGTLFVEFIAIAETQAPKSLQLTRFMPPTPVRLLIDSKGNDMSNDVSFNSLQKKLQPVNKKTAAKLIKVVGEQVRDIVKHAESMIDLKLPNMINEAKTHAETALNHELYRLEALSKINKTVRESELVALKENKNLVLKYIDDTTIRIDALRVILVAHE</sequence>
<dbReference type="GO" id="GO:0005524">
    <property type="term" value="F:ATP binding"/>
    <property type="evidence" value="ECO:0007669"/>
    <property type="project" value="UniProtKB-UniRule"/>
</dbReference>
<dbReference type="Pfam" id="PF00176">
    <property type="entry name" value="SNF2-rel_dom"/>
    <property type="match status" value="1"/>
</dbReference>
<evidence type="ECO:0000256" key="4">
    <source>
        <dbReference type="ARBA" id="ARBA00022840"/>
    </source>
</evidence>
<dbReference type="Proteomes" id="UP000242642">
    <property type="component" value="Unassembled WGS sequence"/>
</dbReference>
<dbReference type="CDD" id="cd18793">
    <property type="entry name" value="SF2_C_SNF"/>
    <property type="match status" value="1"/>
</dbReference>
<dbReference type="PROSITE" id="PS51192">
    <property type="entry name" value="HELICASE_ATP_BIND_1"/>
    <property type="match status" value="1"/>
</dbReference>
<keyword evidence="3 9" id="KW-0347">Helicase</keyword>
<dbReference type="CDD" id="cd18011">
    <property type="entry name" value="DEXDc_RapA"/>
    <property type="match status" value="1"/>
</dbReference>
<dbReference type="PANTHER" id="PTHR45766:SF6">
    <property type="entry name" value="SWI_SNF-RELATED MATRIX-ASSOCIATED ACTIN-DEPENDENT REGULATOR OF CHROMATIN SUBFAMILY A-LIKE PROTEIN 1"/>
    <property type="match status" value="1"/>
</dbReference>
<dbReference type="InterPro" id="IPR040765">
    <property type="entry name" value="Tudor_1_RapA"/>
</dbReference>
<dbReference type="Gene3D" id="3.30.360.80">
    <property type="match status" value="1"/>
</dbReference>
<dbReference type="GO" id="GO:0016817">
    <property type="term" value="F:hydrolase activity, acting on acid anhydrides"/>
    <property type="evidence" value="ECO:0007669"/>
    <property type="project" value="InterPro"/>
</dbReference>
<evidence type="ECO:0000256" key="7">
    <source>
        <dbReference type="ARBA" id="ARBA00023159"/>
    </source>
</evidence>
<keyword evidence="8 9" id="KW-0804">Transcription</keyword>
<dbReference type="AlphaFoldDB" id="A0A1I0F102"/>
<keyword evidence="6 9" id="KW-0238">DNA-binding</keyword>
<comment type="function">
    <text evidence="9">Transcription regulator that activates transcription by stimulating RNA polymerase (RNAP) recycling in case of stress conditions such as supercoiled DNA or high salt concentrations. Probably acts by releasing the RNAP, when it is trapped or immobilized on tightly supercoiled DNA. Does not activate transcription on linear DNA. Probably not involved in DNA repair.</text>
</comment>
<keyword evidence="13" id="KW-1185">Reference proteome</keyword>
<dbReference type="OrthoDB" id="9814088at2"/>
<dbReference type="Pfam" id="PF00271">
    <property type="entry name" value="Helicase_C"/>
    <property type="match status" value="1"/>
</dbReference>
<dbReference type="GO" id="GO:0003677">
    <property type="term" value="F:DNA binding"/>
    <property type="evidence" value="ECO:0007669"/>
    <property type="project" value="UniProtKB-KW"/>
</dbReference>
<comment type="subunit">
    <text evidence="9">Interacts with the RNAP. Has a higher affinity for the core RNAP than for the holoenzyme. Its ATPase activity is stimulated by binding to RNAP.</text>
</comment>
<dbReference type="InterPro" id="IPR022737">
    <property type="entry name" value="RapA_C"/>
</dbReference>
<feature type="domain" description="Helicase ATP-binding" evidence="10">
    <location>
        <begin position="168"/>
        <end position="338"/>
    </location>
</feature>
<dbReference type="InterPro" id="IPR038718">
    <property type="entry name" value="SNF2-like_sf"/>
</dbReference>
<evidence type="ECO:0000256" key="2">
    <source>
        <dbReference type="ARBA" id="ARBA00022801"/>
    </source>
</evidence>
<dbReference type="SMART" id="SM00490">
    <property type="entry name" value="HELICc"/>
    <property type="match status" value="1"/>
</dbReference>
<protein>
    <recommendedName>
        <fullName evidence="9">RNA polymerase-associated protein RapA</fullName>
        <ecNumber evidence="9">3.6.4.-</ecNumber>
    </recommendedName>
    <alternativeName>
        <fullName evidence="9">ATP-dependent helicase HepA</fullName>
    </alternativeName>
</protein>
<dbReference type="SMART" id="SM00487">
    <property type="entry name" value="DEXDc"/>
    <property type="match status" value="1"/>
</dbReference>
<dbReference type="InterPro" id="IPR040766">
    <property type="entry name" value="Tudor_2_RapA"/>
</dbReference>
<dbReference type="EC" id="3.6.4.-" evidence="9"/>
<keyword evidence="5 9" id="KW-0805">Transcription regulation</keyword>
<feature type="binding site" evidence="9">
    <location>
        <begin position="181"/>
        <end position="188"/>
    </location>
    <ligand>
        <name>ATP</name>
        <dbReference type="ChEBI" id="CHEBI:30616"/>
    </ligand>
</feature>
<dbReference type="HAMAP" id="MF_01821">
    <property type="entry name" value="Helicase_RapA"/>
    <property type="match status" value="1"/>
</dbReference>
<evidence type="ECO:0000256" key="9">
    <source>
        <dbReference type="HAMAP-Rule" id="MF_01821"/>
    </source>
</evidence>
<dbReference type="InterPro" id="IPR049730">
    <property type="entry name" value="SNF2/RAD54-like_C"/>
</dbReference>
<dbReference type="STRING" id="1123402.SAMN02583745_02589"/>
<dbReference type="Pfam" id="PF18337">
    <property type="entry name" value="Tudor_RapA"/>
    <property type="match status" value="1"/>
</dbReference>
<evidence type="ECO:0000313" key="12">
    <source>
        <dbReference type="EMBL" id="SET51451.1"/>
    </source>
</evidence>
<keyword evidence="2 9" id="KW-0378">Hydrolase</keyword>
<dbReference type="RefSeq" id="WP_093321923.1">
    <property type="nucleotide sequence ID" value="NZ_FOHV01000034.1"/>
</dbReference>
<dbReference type="GO" id="GO:0006355">
    <property type="term" value="P:regulation of DNA-templated transcription"/>
    <property type="evidence" value="ECO:0007669"/>
    <property type="project" value="UniProtKB-UniRule"/>
</dbReference>
<evidence type="ECO:0000259" key="11">
    <source>
        <dbReference type="PROSITE" id="PS51194"/>
    </source>
</evidence>
<proteinExistence type="inferred from homology"/>
<dbReference type="PROSITE" id="PS51194">
    <property type="entry name" value="HELICASE_CTER"/>
    <property type="match status" value="1"/>
</dbReference>
<comment type="similarity">
    <text evidence="9">Belongs to the SNF2/RAD54 helicase family. RapA subfamily.</text>
</comment>
<dbReference type="Pfam" id="PF18339">
    <property type="entry name" value="Tudor_1_RapA"/>
    <property type="match status" value="1"/>
</dbReference>
<evidence type="ECO:0000256" key="3">
    <source>
        <dbReference type="ARBA" id="ARBA00022806"/>
    </source>
</evidence>
<accession>A0A1I0F102</accession>
<dbReference type="InterPro" id="IPR014001">
    <property type="entry name" value="Helicase_ATP-bd"/>
</dbReference>
<dbReference type="Gene3D" id="2.30.30.140">
    <property type="match status" value="1"/>
</dbReference>
<evidence type="ECO:0000259" key="10">
    <source>
        <dbReference type="PROSITE" id="PS51192"/>
    </source>
</evidence>
<dbReference type="Gene3D" id="2.30.30.930">
    <property type="match status" value="1"/>
</dbReference>
<dbReference type="Gene3D" id="6.10.140.2230">
    <property type="match status" value="1"/>
</dbReference>
<dbReference type="InterPro" id="IPR000330">
    <property type="entry name" value="SNF2_N"/>
</dbReference>
<reference evidence="13" key="1">
    <citation type="submission" date="2016-10" db="EMBL/GenBank/DDBJ databases">
        <authorList>
            <person name="Varghese N."/>
            <person name="Submissions S."/>
        </authorList>
    </citation>
    <scope>NUCLEOTIDE SEQUENCE [LARGE SCALE GENOMIC DNA]</scope>
    <source>
        <strain evidence="13">DSM 18579</strain>
    </source>
</reference>
<gene>
    <name evidence="9" type="primary">rapA</name>
    <name evidence="12" type="ORF">SAMN02583745_02589</name>
</gene>
<evidence type="ECO:0000313" key="13">
    <source>
        <dbReference type="Proteomes" id="UP000242642"/>
    </source>
</evidence>
<keyword evidence="1 9" id="KW-0547">Nucleotide-binding</keyword>
<dbReference type="InterPro" id="IPR027417">
    <property type="entry name" value="P-loop_NTPase"/>
</dbReference>
<dbReference type="InterPro" id="IPR001650">
    <property type="entry name" value="Helicase_C-like"/>
</dbReference>
<evidence type="ECO:0000256" key="5">
    <source>
        <dbReference type="ARBA" id="ARBA00023015"/>
    </source>
</evidence>
<feature type="short sequence motif" description="DEAH box" evidence="9">
    <location>
        <begin position="284"/>
        <end position="287"/>
    </location>
</feature>
<dbReference type="NCBIfam" id="NF003426">
    <property type="entry name" value="PRK04914.1"/>
    <property type="match status" value="1"/>
</dbReference>
<dbReference type="EMBL" id="FOHV01000034">
    <property type="protein sequence ID" value="SET51451.1"/>
    <property type="molecule type" value="Genomic_DNA"/>
</dbReference>
<dbReference type="Gene3D" id="3.40.50.300">
    <property type="entry name" value="P-loop containing nucleotide triphosphate hydrolases"/>
    <property type="match status" value="1"/>
</dbReference>
<evidence type="ECO:0000256" key="8">
    <source>
        <dbReference type="ARBA" id="ARBA00023163"/>
    </source>
</evidence>